<evidence type="ECO:0000256" key="15">
    <source>
        <dbReference type="SAM" id="MobiDB-lite"/>
    </source>
</evidence>
<evidence type="ECO:0000256" key="3">
    <source>
        <dbReference type="ARBA" id="ARBA00004496"/>
    </source>
</evidence>
<feature type="compositionally biased region" description="Acidic residues" evidence="15">
    <location>
        <begin position="234"/>
        <end position="243"/>
    </location>
</feature>
<evidence type="ECO:0000313" key="18">
    <source>
        <dbReference type="Proteomes" id="UP000033483"/>
    </source>
</evidence>
<dbReference type="GO" id="GO:0008380">
    <property type="term" value="P:RNA splicing"/>
    <property type="evidence" value="ECO:0007669"/>
    <property type="project" value="UniProtKB-KW"/>
</dbReference>
<dbReference type="AlphaFoldDB" id="A0A0F4ZEI0"/>
<evidence type="ECO:0000313" key="17">
    <source>
        <dbReference type="EMBL" id="KKA29009.1"/>
    </source>
</evidence>
<keyword evidence="12" id="KW-0539">Nucleus</keyword>
<accession>A0A0F4ZEI0</accession>
<dbReference type="GO" id="GO:0006457">
    <property type="term" value="P:protein folding"/>
    <property type="evidence" value="ECO:0007669"/>
    <property type="project" value="InterPro"/>
</dbReference>
<keyword evidence="6" id="KW-0963">Cytoplasm</keyword>
<dbReference type="GO" id="GO:0005737">
    <property type="term" value="C:cytoplasm"/>
    <property type="evidence" value="ECO:0007669"/>
    <property type="project" value="UniProtKB-SubCell"/>
</dbReference>
<feature type="compositionally biased region" description="Basic and acidic residues" evidence="15">
    <location>
        <begin position="324"/>
        <end position="340"/>
    </location>
</feature>
<comment type="catalytic activity">
    <reaction evidence="1">
        <text>[protein]-peptidylproline (omega=180) = [protein]-peptidylproline (omega=0)</text>
        <dbReference type="Rhea" id="RHEA:16237"/>
        <dbReference type="Rhea" id="RHEA-COMP:10747"/>
        <dbReference type="Rhea" id="RHEA-COMP:10748"/>
        <dbReference type="ChEBI" id="CHEBI:83833"/>
        <dbReference type="ChEBI" id="CHEBI:83834"/>
        <dbReference type="EC" id="5.2.1.8"/>
    </reaction>
</comment>
<evidence type="ECO:0000256" key="9">
    <source>
        <dbReference type="ARBA" id="ARBA00023110"/>
    </source>
</evidence>
<keyword evidence="7" id="KW-0507">mRNA processing</keyword>
<comment type="caution">
    <text evidence="17">The sequence shown here is derived from an EMBL/GenBank/DDBJ whole genome shotgun (WGS) entry which is preliminary data.</text>
</comment>
<evidence type="ECO:0000256" key="13">
    <source>
        <dbReference type="ARBA" id="ARBA00038509"/>
    </source>
</evidence>
<keyword evidence="18" id="KW-1185">Reference proteome</keyword>
<protein>
    <recommendedName>
        <fullName evidence="5">peptidylprolyl isomerase</fullName>
        <ecNumber evidence="5">5.2.1.8</ecNumber>
    </recommendedName>
</protein>
<feature type="region of interest" description="Disordered" evidence="15">
    <location>
        <begin position="514"/>
        <end position="558"/>
    </location>
</feature>
<dbReference type="Proteomes" id="UP000033483">
    <property type="component" value="Unassembled WGS sequence"/>
</dbReference>
<gene>
    <name evidence="17" type="ORF">TD95_005396</name>
</gene>
<evidence type="ECO:0000256" key="10">
    <source>
        <dbReference type="ARBA" id="ARBA00023187"/>
    </source>
</evidence>
<dbReference type="PANTHER" id="PTHR45625">
    <property type="entry name" value="PEPTIDYL-PROLYL CIS-TRANS ISOMERASE-RELATED"/>
    <property type="match status" value="1"/>
</dbReference>
<dbReference type="CDD" id="cd01925">
    <property type="entry name" value="cyclophilin_CeCYP16-like"/>
    <property type="match status" value="1"/>
</dbReference>
<feature type="region of interest" description="Disordered" evidence="15">
    <location>
        <begin position="264"/>
        <end position="392"/>
    </location>
</feature>
<reference evidence="17 18" key="1">
    <citation type="submission" date="2015-03" db="EMBL/GenBank/DDBJ databases">
        <authorList>
            <person name="Radwan O."/>
            <person name="Al-Naeli F.A."/>
            <person name="Rendon G.A."/>
            <person name="Fields C."/>
        </authorList>
    </citation>
    <scope>NUCLEOTIDE SEQUENCE [LARGE SCALE GENOMIC DNA]</scope>
    <source>
        <strain evidence="17">CR-DP1</strain>
    </source>
</reference>
<evidence type="ECO:0000256" key="6">
    <source>
        <dbReference type="ARBA" id="ARBA00022490"/>
    </source>
</evidence>
<dbReference type="PRINTS" id="PR00153">
    <property type="entry name" value="CSAPPISMRASE"/>
</dbReference>
<evidence type="ECO:0000256" key="8">
    <source>
        <dbReference type="ARBA" id="ARBA00022728"/>
    </source>
</evidence>
<dbReference type="SUPFAM" id="SSF50891">
    <property type="entry name" value="Cyclophilin-like"/>
    <property type="match status" value="1"/>
</dbReference>
<dbReference type="OrthoDB" id="442970at2759"/>
<dbReference type="Gene3D" id="2.40.100.10">
    <property type="entry name" value="Cyclophilin-like"/>
    <property type="match status" value="1"/>
</dbReference>
<organism evidence="17 18">
    <name type="scientific">Thielaviopsis punctulata</name>
    <dbReference type="NCBI Taxonomy" id="72032"/>
    <lineage>
        <taxon>Eukaryota</taxon>
        <taxon>Fungi</taxon>
        <taxon>Dikarya</taxon>
        <taxon>Ascomycota</taxon>
        <taxon>Pezizomycotina</taxon>
        <taxon>Sordariomycetes</taxon>
        <taxon>Hypocreomycetidae</taxon>
        <taxon>Microascales</taxon>
        <taxon>Ceratocystidaceae</taxon>
        <taxon>Thielaviopsis</taxon>
    </lineage>
</organism>
<keyword evidence="8" id="KW-0747">Spliceosome</keyword>
<dbReference type="GO" id="GO:0006397">
    <property type="term" value="P:mRNA processing"/>
    <property type="evidence" value="ECO:0007669"/>
    <property type="project" value="UniProtKB-KW"/>
</dbReference>
<proteinExistence type="inferred from homology"/>
<evidence type="ECO:0000256" key="7">
    <source>
        <dbReference type="ARBA" id="ARBA00022664"/>
    </source>
</evidence>
<evidence type="ECO:0000256" key="11">
    <source>
        <dbReference type="ARBA" id="ARBA00023235"/>
    </source>
</evidence>
<evidence type="ECO:0000256" key="5">
    <source>
        <dbReference type="ARBA" id="ARBA00013194"/>
    </source>
</evidence>
<keyword evidence="11" id="KW-0413">Isomerase</keyword>
<dbReference type="GO" id="GO:0003755">
    <property type="term" value="F:peptidyl-prolyl cis-trans isomerase activity"/>
    <property type="evidence" value="ECO:0007669"/>
    <property type="project" value="UniProtKB-KW"/>
</dbReference>
<feature type="domain" description="PPIase cyclophilin-type" evidence="16">
    <location>
        <begin position="22"/>
        <end position="193"/>
    </location>
</feature>
<dbReference type="Pfam" id="PF00160">
    <property type="entry name" value="Pro_isomerase"/>
    <property type="match status" value="1"/>
</dbReference>
<keyword evidence="9" id="KW-0697">Rotamase</keyword>
<evidence type="ECO:0000256" key="14">
    <source>
        <dbReference type="ARBA" id="ARBA00055615"/>
    </source>
</evidence>
<comment type="similarity">
    <text evidence="13">Belongs to the cyclophilin-type PPIase family. CWC27 subfamily.</text>
</comment>
<comment type="function">
    <text evidence="14">PPIases accelerate the folding of proteins. It catalyzes the cis-trans isomerization of proline imidic peptide bonds in oligopeptides. Involved in pre-mRNA splicing.</text>
</comment>
<dbReference type="GO" id="GO:0071013">
    <property type="term" value="C:catalytic step 2 spliceosome"/>
    <property type="evidence" value="ECO:0007669"/>
    <property type="project" value="TreeGrafter"/>
</dbReference>
<evidence type="ECO:0000256" key="12">
    <source>
        <dbReference type="ARBA" id="ARBA00023242"/>
    </source>
</evidence>
<sequence>MSAIYNLEPQPTASAIIHTTQGDISIELWAKQVPLTCRNFLQLCIDGYYDNTIFHRLVPGFILQGGDPSGTGNGGESIYDGGALSGEFDVWPMDQRTGRNAGPMGVGFKDEFHSRLKFTRRGLLAMANEGRPDSNGSQFFFTLDKTEELNGKNALFGRVVGDTMYNLIKMGEAELVEGTEKPLYPAKITHIEVIENPFEGMVKRAKKTAAPVQRTVLVDRKKKRKGGKQLLSFGDEEEGDVEEVVSLPKKKKFDSRIVMDIDEVDEAPVPKKARTEKGKPAAKTPEAKPEAPRKPEPEPEPTPAKARTKPSKMDLDENGDEPPAEPRKKTALEKTRDEIAALKASIKQAHEPNIPQEMETKKSALENMMPEKSVKGRRRRRGGDGISEQEERQAMNFLKGFQAKLSSAPAESDDAVTLAAATATALASGSKGDGDAVASSGKPAGDDEAVACDLHFIPNCQSCRAWDQQDGEEESDDEGWMGHALSFAADKLGKDLSYRKKAEEELVVIDPLAKARNLKEEKKAERERRSGGRSGREWDASRNAQMARNAGMAGRGAR</sequence>
<dbReference type="InterPro" id="IPR002130">
    <property type="entry name" value="Cyclophilin-type_PPIase_dom"/>
</dbReference>
<evidence type="ECO:0000256" key="2">
    <source>
        <dbReference type="ARBA" id="ARBA00004123"/>
    </source>
</evidence>
<evidence type="ECO:0000259" key="16">
    <source>
        <dbReference type="PROSITE" id="PS50072"/>
    </source>
</evidence>
<feature type="region of interest" description="Disordered" evidence="15">
    <location>
        <begin position="425"/>
        <end position="447"/>
    </location>
</feature>
<dbReference type="PANTHER" id="PTHR45625:SF6">
    <property type="entry name" value="SPLICEOSOME-ASSOCIATED PROTEIN CWC27 HOMOLOG"/>
    <property type="match status" value="1"/>
</dbReference>
<dbReference type="PROSITE" id="PS50072">
    <property type="entry name" value="CSA_PPIASE_2"/>
    <property type="match status" value="1"/>
</dbReference>
<dbReference type="InterPro" id="IPR029000">
    <property type="entry name" value="Cyclophilin-like_dom_sf"/>
</dbReference>
<evidence type="ECO:0000256" key="4">
    <source>
        <dbReference type="ARBA" id="ARBA00011524"/>
    </source>
</evidence>
<dbReference type="EC" id="5.2.1.8" evidence="5"/>
<dbReference type="PROSITE" id="PS00170">
    <property type="entry name" value="CSA_PPIASE_1"/>
    <property type="match status" value="1"/>
</dbReference>
<dbReference type="EMBL" id="LAEV01001067">
    <property type="protein sequence ID" value="KKA29009.1"/>
    <property type="molecule type" value="Genomic_DNA"/>
</dbReference>
<name>A0A0F4ZEI0_9PEZI</name>
<feature type="compositionally biased region" description="Basic and acidic residues" evidence="15">
    <location>
        <begin position="273"/>
        <end position="297"/>
    </location>
</feature>
<keyword evidence="10" id="KW-0508">mRNA splicing</keyword>
<dbReference type="InterPro" id="IPR044666">
    <property type="entry name" value="Cyclophilin_A-like"/>
</dbReference>
<dbReference type="FunFam" id="2.40.100.10:FF:000034">
    <property type="entry name" value="Peptidyl-prolyl isomerase CWC27 protein"/>
    <property type="match status" value="1"/>
</dbReference>
<dbReference type="InterPro" id="IPR020892">
    <property type="entry name" value="Cyclophilin-type_PPIase_CS"/>
</dbReference>
<evidence type="ECO:0000256" key="1">
    <source>
        <dbReference type="ARBA" id="ARBA00000971"/>
    </source>
</evidence>
<feature type="compositionally biased region" description="Basic and acidic residues" evidence="15">
    <location>
        <begin position="517"/>
        <end position="540"/>
    </location>
</feature>
<feature type="region of interest" description="Disordered" evidence="15">
    <location>
        <begin position="220"/>
        <end position="244"/>
    </location>
</feature>
<feature type="compositionally biased region" description="Low complexity" evidence="15">
    <location>
        <begin position="542"/>
        <end position="558"/>
    </location>
</feature>
<comment type="subcellular location">
    <subcellularLocation>
        <location evidence="3">Cytoplasm</location>
    </subcellularLocation>
    <subcellularLocation>
        <location evidence="2">Nucleus</location>
    </subcellularLocation>
</comment>
<comment type="subunit">
    <text evidence="4">Associated with the spliceosome.</text>
</comment>